<name>A0A0C9VDB3_SPHS4</name>
<evidence type="ECO:0008006" key="3">
    <source>
        <dbReference type="Google" id="ProtNLM"/>
    </source>
</evidence>
<dbReference type="OrthoDB" id="2894435at2759"/>
<evidence type="ECO:0000313" key="2">
    <source>
        <dbReference type="Proteomes" id="UP000054279"/>
    </source>
</evidence>
<protein>
    <recommendedName>
        <fullName evidence="3">MULE transposase domain-containing protein</fullName>
    </recommendedName>
</protein>
<sequence>MIHAPTLKLQLEKVLVHETYDSKPHELELSVSEWYAWFKQQQCKATWRLKSEHKSVDSGSTRQREVLWSQRWECDHAGQPRDRRKPDVCPTKRRNRNPSIKVGCMAKIYACQPFGSDKVKVIYDWEHTGHNPVSLDDMPASRNPDDVRTWLDNKVSEGFDQKAIKAMLRMSTEELLEITPDVDAVPYSIKISAMDIYNAKWLEKLCEAGWNTLYEPTPGEEIRDGFTLALCSPWQKQLIAEYGDTVCLDSTHNTCRGNNDEKIFLSTILARDRVTGRGVPLAFMLTNRESHYPLDSVQSMGTIVDRSDGISLTEPRCRTVGGFPSIAR</sequence>
<organism evidence="1 2">
    <name type="scientific">Sphaerobolus stellatus (strain SS14)</name>
    <dbReference type="NCBI Taxonomy" id="990650"/>
    <lineage>
        <taxon>Eukaryota</taxon>
        <taxon>Fungi</taxon>
        <taxon>Dikarya</taxon>
        <taxon>Basidiomycota</taxon>
        <taxon>Agaricomycotina</taxon>
        <taxon>Agaricomycetes</taxon>
        <taxon>Phallomycetidae</taxon>
        <taxon>Geastrales</taxon>
        <taxon>Sphaerobolaceae</taxon>
        <taxon>Sphaerobolus</taxon>
    </lineage>
</organism>
<gene>
    <name evidence="1" type="ORF">M422DRAFT_262336</name>
</gene>
<proteinExistence type="predicted"/>
<evidence type="ECO:0000313" key="1">
    <source>
        <dbReference type="EMBL" id="KIJ35376.1"/>
    </source>
</evidence>
<dbReference type="Proteomes" id="UP000054279">
    <property type="component" value="Unassembled WGS sequence"/>
</dbReference>
<dbReference type="EMBL" id="KN837189">
    <property type="protein sequence ID" value="KIJ35376.1"/>
    <property type="molecule type" value="Genomic_DNA"/>
</dbReference>
<accession>A0A0C9VDB3</accession>
<keyword evidence="2" id="KW-1185">Reference proteome</keyword>
<dbReference type="AlphaFoldDB" id="A0A0C9VDB3"/>
<reference evidence="1 2" key="1">
    <citation type="submission" date="2014-06" db="EMBL/GenBank/DDBJ databases">
        <title>Evolutionary Origins and Diversification of the Mycorrhizal Mutualists.</title>
        <authorList>
            <consortium name="DOE Joint Genome Institute"/>
            <consortium name="Mycorrhizal Genomics Consortium"/>
            <person name="Kohler A."/>
            <person name="Kuo A."/>
            <person name="Nagy L.G."/>
            <person name="Floudas D."/>
            <person name="Copeland A."/>
            <person name="Barry K.W."/>
            <person name="Cichocki N."/>
            <person name="Veneault-Fourrey C."/>
            <person name="LaButti K."/>
            <person name="Lindquist E.A."/>
            <person name="Lipzen A."/>
            <person name="Lundell T."/>
            <person name="Morin E."/>
            <person name="Murat C."/>
            <person name="Riley R."/>
            <person name="Ohm R."/>
            <person name="Sun H."/>
            <person name="Tunlid A."/>
            <person name="Henrissat B."/>
            <person name="Grigoriev I.V."/>
            <person name="Hibbett D.S."/>
            <person name="Martin F."/>
        </authorList>
    </citation>
    <scope>NUCLEOTIDE SEQUENCE [LARGE SCALE GENOMIC DNA]</scope>
    <source>
        <strain evidence="1 2">SS14</strain>
    </source>
</reference>
<dbReference type="HOGENOM" id="CLU_060595_0_0_1"/>